<evidence type="ECO:0000313" key="2">
    <source>
        <dbReference type="Proteomes" id="UP000236370"/>
    </source>
</evidence>
<evidence type="ECO:0000313" key="1">
    <source>
        <dbReference type="EMBL" id="PNI49766.1"/>
    </source>
</evidence>
<dbReference type="Proteomes" id="UP000236370">
    <property type="component" value="Unassembled WGS sequence"/>
</dbReference>
<sequence>MAVISAPRALLWPSEAADLAFTFQLPADYPSTPVLGLS</sequence>
<name>A0A2J8LR64_PANTR</name>
<gene>
    <name evidence="1" type="ORF">CK820_G0026614</name>
</gene>
<comment type="caution">
    <text evidence="1">The sequence shown here is derived from an EMBL/GenBank/DDBJ whole genome shotgun (WGS) entry which is preliminary data.</text>
</comment>
<accession>A0A2J8LR64</accession>
<organism evidence="1 2">
    <name type="scientific">Pan troglodytes</name>
    <name type="common">Chimpanzee</name>
    <dbReference type="NCBI Taxonomy" id="9598"/>
    <lineage>
        <taxon>Eukaryota</taxon>
        <taxon>Metazoa</taxon>
        <taxon>Chordata</taxon>
        <taxon>Craniata</taxon>
        <taxon>Vertebrata</taxon>
        <taxon>Euteleostomi</taxon>
        <taxon>Mammalia</taxon>
        <taxon>Eutheria</taxon>
        <taxon>Euarchontoglires</taxon>
        <taxon>Primates</taxon>
        <taxon>Haplorrhini</taxon>
        <taxon>Catarrhini</taxon>
        <taxon>Hominidae</taxon>
        <taxon>Pan</taxon>
    </lineage>
</organism>
<reference evidence="1 2" key="1">
    <citation type="submission" date="2017-12" db="EMBL/GenBank/DDBJ databases">
        <title>High-resolution comparative analysis of great ape genomes.</title>
        <authorList>
            <person name="Pollen A."/>
            <person name="Hastie A."/>
            <person name="Hormozdiari F."/>
            <person name="Dougherty M."/>
            <person name="Liu R."/>
            <person name="Chaisson M."/>
            <person name="Hoppe E."/>
            <person name="Hill C."/>
            <person name="Pang A."/>
            <person name="Hillier L."/>
            <person name="Baker C."/>
            <person name="Armstrong J."/>
            <person name="Shendure J."/>
            <person name="Paten B."/>
            <person name="Wilson R."/>
            <person name="Chao H."/>
            <person name="Schneider V."/>
            <person name="Ventura M."/>
            <person name="Kronenberg Z."/>
            <person name="Murali S."/>
            <person name="Gordon D."/>
            <person name="Cantsilieris S."/>
            <person name="Munson K."/>
            <person name="Nelson B."/>
            <person name="Raja A."/>
            <person name="Underwood J."/>
            <person name="Diekhans M."/>
            <person name="Fiddes I."/>
            <person name="Haussler D."/>
            <person name="Eichler E."/>
        </authorList>
    </citation>
    <scope>NUCLEOTIDE SEQUENCE [LARGE SCALE GENOMIC DNA]</scope>
    <source>
        <strain evidence="1">Yerkes chimp pedigree #C0471</strain>
    </source>
</reference>
<proteinExistence type="predicted"/>
<dbReference type="AlphaFoldDB" id="A0A2J8LR64"/>
<protein>
    <submittedName>
        <fullName evidence="1">LRRTM2 isoform 1</fullName>
    </submittedName>
</protein>
<dbReference type="EMBL" id="NBAG03000279">
    <property type="protein sequence ID" value="PNI49766.1"/>
    <property type="molecule type" value="Genomic_DNA"/>
</dbReference>